<evidence type="ECO:0000256" key="6">
    <source>
        <dbReference type="SAM" id="MobiDB-lite"/>
    </source>
</evidence>
<feature type="region of interest" description="Disordered" evidence="6">
    <location>
        <begin position="689"/>
        <end position="838"/>
    </location>
</feature>
<feature type="domain" description="OVATE" evidence="7">
    <location>
        <begin position="863"/>
        <end position="922"/>
    </location>
</feature>
<dbReference type="EMBL" id="JBJQOH010000007">
    <property type="protein sequence ID" value="KAL3681221.1"/>
    <property type="molecule type" value="Genomic_DNA"/>
</dbReference>
<reference evidence="8 9" key="1">
    <citation type="submission" date="2024-09" db="EMBL/GenBank/DDBJ databases">
        <title>Chromosome-scale assembly of Riccia sorocarpa.</title>
        <authorList>
            <person name="Paukszto L."/>
        </authorList>
    </citation>
    <scope>NUCLEOTIDE SEQUENCE [LARGE SCALE GENOMIC DNA]</scope>
    <source>
        <strain evidence="8">LP-2024</strain>
        <tissue evidence="8">Aerial parts of the thallus</tissue>
    </source>
</reference>
<feature type="region of interest" description="Disordered" evidence="6">
    <location>
        <begin position="608"/>
        <end position="628"/>
    </location>
</feature>
<protein>
    <recommendedName>
        <fullName evidence="7">OVATE domain-containing protein</fullName>
    </recommendedName>
</protein>
<comment type="subcellular location">
    <subcellularLocation>
        <location evidence="1">Nucleus</location>
    </subcellularLocation>
</comment>
<name>A0ABD3GTU6_9MARC</name>
<comment type="caution">
    <text evidence="8">The sequence shown here is derived from an EMBL/GenBank/DDBJ whole genome shotgun (WGS) entry which is preliminary data.</text>
</comment>
<organism evidence="8 9">
    <name type="scientific">Riccia sorocarpa</name>
    <dbReference type="NCBI Taxonomy" id="122646"/>
    <lineage>
        <taxon>Eukaryota</taxon>
        <taxon>Viridiplantae</taxon>
        <taxon>Streptophyta</taxon>
        <taxon>Embryophyta</taxon>
        <taxon>Marchantiophyta</taxon>
        <taxon>Marchantiopsida</taxon>
        <taxon>Marchantiidae</taxon>
        <taxon>Marchantiales</taxon>
        <taxon>Ricciaceae</taxon>
        <taxon>Riccia</taxon>
    </lineage>
</organism>
<feature type="compositionally biased region" description="Polar residues" evidence="6">
    <location>
        <begin position="707"/>
        <end position="718"/>
    </location>
</feature>
<feature type="compositionally biased region" description="Basic and acidic residues" evidence="6">
    <location>
        <begin position="806"/>
        <end position="834"/>
    </location>
</feature>
<feature type="region of interest" description="Disordered" evidence="6">
    <location>
        <begin position="203"/>
        <end position="224"/>
    </location>
</feature>
<gene>
    <name evidence="8" type="ORF">R1sor_024177</name>
</gene>
<evidence type="ECO:0000256" key="1">
    <source>
        <dbReference type="ARBA" id="ARBA00004123"/>
    </source>
</evidence>
<dbReference type="NCBIfam" id="TIGR01568">
    <property type="entry name" value="A_thal_3678"/>
    <property type="match status" value="1"/>
</dbReference>
<dbReference type="PANTHER" id="PTHR33057">
    <property type="entry name" value="TRANSCRIPTION REPRESSOR OFP7-RELATED"/>
    <property type="match status" value="1"/>
</dbReference>
<dbReference type="Pfam" id="PF04844">
    <property type="entry name" value="Ovate"/>
    <property type="match status" value="1"/>
</dbReference>
<dbReference type="AlphaFoldDB" id="A0ABD3GTU6"/>
<keyword evidence="9" id="KW-1185">Reference proteome</keyword>
<evidence type="ECO:0000256" key="3">
    <source>
        <dbReference type="ARBA" id="ARBA00023015"/>
    </source>
</evidence>
<dbReference type="GO" id="GO:0005634">
    <property type="term" value="C:nucleus"/>
    <property type="evidence" value="ECO:0007669"/>
    <property type="project" value="UniProtKB-SubCell"/>
</dbReference>
<dbReference type="InterPro" id="IPR006458">
    <property type="entry name" value="Ovate_C"/>
</dbReference>
<feature type="region of interest" description="Disordered" evidence="6">
    <location>
        <begin position="578"/>
        <end position="597"/>
    </location>
</feature>
<evidence type="ECO:0000313" key="9">
    <source>
        <dbReference type="Proteomes" id="UP001633002"/>
    </source>
</evidence>
<feature type="region of interest" description="Disordered" evidence="6">
    <location>
        <begin position="465"/>
        <end position="490"/>
    </location>
</feature>
<evidence type="ECO:0000256" key="2">
    <source>
        <dbReference type="ARBA" id="ARBA00022491"/>
    </source>
</evidence>
<accession>A0ABD3GTU6</accession>
<feature type="compositionally biased region" description="Low complexity" evidence="6">
    <location>
        <begin position="787"/>
        <end position="798"/>
    </location>
</feature>
<feature type="compositionally biased region" description="Low complexity" evidence="6">
    <location>
        <begin position="740"/>
        <end position="752"/>
    </location>
</feature>
<keyword evidence="2" id="KW-0678">Repressor</keyword>
<keyword evidence="5" id="KW-0539">Nucleus</keyword>
<evidence type="ECO:0000313" key="8">
    <source>
        <dbReference type="EMBL" id="KAL3681221.1"/>
    </source>
</evidence>
<sequence length="926" mass="104246">MTDTSNYGTVLTSRLPLLAGTVRTQKDSWRLQVTYLSPIAYSAAALSLGLVLSHSNYGAFLQPHPQTPLAACYAQKASRRENGLIVKSRKECDARGQMSTSSKMGNGTKFKLSSMFPGVLNKIKGMTGKKVKDKGSLSLNAYGNDWSDDIHDFSISKDFHGNPPSPVRTFSHKVVDKNSRYCSSPPCPSPINIRFPMESPIRRMKSRPVSPPRRSVNSTDSDSPLAVVARDRARRAVPPVVGRSLHRQLHNGFNSDTHSDSELDAAELEAQSARAHLRIRTMSLQLDGVTEWDREREREWSEPELEAYGWSSGRRTRRNGSVMVAGEPSPIHTVRCMPPNTPSEFGNYSSDPRDLDLDHRSACPDFSSRELSIDRSVSLQFPDRKFNVATDDTYNSLSSDDDFFKVQRSRSVIDRNYGLRETNEYSNGDLTTDESEPFVTEDEERRFGRHSALLAKTVRSRRASNSWGRAQSRFAEEKHQNQQQEKKSILSYGRKEFDASDEFVGKEDEEEERHHYHVALSRREASLVKTVLSAKDWARTNLRALNKARELEKQHNGETESMVDYEPFGMRAIRKEEQRHHSRGSSISMSPVGEVEKHTKGRIDYKLGTNDINHRHDSDSSPYEHLSEHPADNEIDFYKNAHTEESDFETNPAAVPRFREIEFPSFRSDRGIGRRGDFVNGLESDRLASRSHRFSIQQDRSSRNPRKQTPSVTSFTTKSGRDISGRKSNRSGSPGVQDVSPVSKPSPRSGSPRRQELHGGKKMSSPREEVLSSKKAGRPPSPKRQEAISSRKASSISSFQGGQQKQQHEEVKSSKKGTGRSESHALARPNKSEKMGTGADITRLVATAHDDRTTVMGSESVAVVKASFDPYQDFRDSMVEMILENDIQTAGDLEELLQCYLSLNSSDYHSIIVQVFSDIWRDIFDH</sequence>
<keyword evidence="4" id="KW-0804">Transcription</keyword>
<evidence type="ECO:0000256" key="5">
    <source>
        <dbReference type="ARBA" id="ARBA00023242"/>
    </source>
</evidence>
<evidence type="ECO:0000259" key="7">
    <source>
        <dbReference type="PROSITE" id="PS51754"/>
    </source>
</evidence>
<dbReference type="Proteomes" id="UP001633002">
    <property type="component" value="Unassembled WGS sequence"/>
</dbReference>
<feature type="compositionally biased region" description="Basic and acidic residues" evidence="6">
    <location>
        <begin position="474"/>
        <end position="490"/>
    </location>
</feature>
<evidence type="ECO:0000256" key="4">
    <source>
        <dbReference type="ARBA" id="ARBA00023163"/>
    </source>
</evidence>
<dbReference type="PANTHER" id="PTHR33057:SF70">
    <property type="entry name" value="TRANSCRIPTION REPRESSOR-RELATED"/>
    <property type="match status" value="1"/>
</dbReference>
<keyword evidence="3" id="KW-0805">Transcription regulation</keyword>
<feature type="compositionally biased region" description="Basic and acidic residues" evidence="6">
    <location>
        <begin position="753"/>
        <end position="772"/>
    </location>
</feature>
<proteinExistence type="predicted"/>
<dbReference type="PROSITE" id="PS51754">
    <property type="entry name" value="OVATE"/>
    <property type="match status" value="1"/>
</dbReference>
<dbReference type="InterPro" id="IPR038933">
    <property type="entry name" value="Ovate"/>
</dbReference>